<reference evidence="1 2" key="1">
    <citation type="submission" date="2020-08" db="EMBL/GenBank/DDBJ databases">
        <title>Genomic Encyclopedia of Type Strains, Phase IV (KMG-V): Genome sequencing to study the core and pangenomes of soil and plant-associated prokaryotes.</title>
        <authorList>
            <person name="Whitman W."/>
        </authorList>
    </citation>
    <scope>NUCLEOTIDE SEQUENCE [LARGE SCALE GENOMIC DNA]</scope>
    <source>
        <strain evidence="1 2">M8UP14</strain>
    </source>
</reference>
<name>A0A7W7ZJ10_9BACT</name>
<accession>A0A7W7ZJ10</accession>
<dbReference type="RefSeq" id="WP_184222763.1">
    <property type="nucleotide sequence ID" value="NZ_JACHIP010000014.1"/>
</dbReference>
<keyword evidence="2" id="KW-1185">Reference proteome</keyword>
<gene>
    <name evidence="1" type="ORF">HDF16_005185</name>
</gene>
<evidence type="ECO:0000313" key="1">
    <source>
        <dbReference type="EMBL" id="MBB5060449.1"/>
    </source>
</evidence>
<organism evidence="1 2">
    <name type="scientific">Granulicella aggregans</name>
    <dbReference type="NCBI Taxonomy" id="474949"/>
    <lineage>
        <taxon>Bacteria</taxon>
        <taxon>Pseudomonadati</taxon>
        <taxon>Acidobacteriota</taxon>
        <taxon>Terriglobia</taxon>
        <taxon>Terriglobales</taxon>
        <taxon>Acidobacteriaceae</taxon>
        <taxon>Granulicella</taxon>
    </lineage>
</organism>
<evidence type="ECO:0000313" key="2">
    <source>
        <dbReference type="Proteomes" id="UP000540989"/>
    </source>
</evidence>
<dbReference type="Proteomes" id="UP000540989">
    <property type="component" value="Unassembled WGS sequence"/>
</dbReference>
<dbReference type="AlphaFoldDB" id="A0A7W7ZJ10"/>
<proteinExistence type="predicted"/>
<dbReference type="EMBL" id="JACHIP010000014">
    <property type="protein sequence ID" value="MBB5060449.1"/>
    <property type="molecule type" value="Genomic_DNA"/>
</dbReference>
<sequence>MDDNRNSLEILVNLIYLAKHNTGDAAAVEHYLSQAEEQVSRLVAISRQKTDPLLARPAASSAS</sequence>
<comment type="caution">
    <text evidence="1">The sequence shown here is derived from an EMBL/GenBank/DDBJ whole genome shotgun (WGS) entry which is preliminary data.</text>
</comment>
<protein>
    <submittedName>
        <fullName evidence="1">Uncharacterized protein</fullName>
    </submittedName>
</protein>